<sequence>MRIFFLVEIFIMLFGSSVMNAQDVYLSIPENNIFNRTEFTSVPTRLMTNANRTNWDYTFFGFLPTAPTFTSTSGPTFTHSSSLFTLPSSVLLWQLESMGGQLPSTGLSGSLPGFQFFSTSSIKWFEPPSSSFGGGFSRGNINFTFKIPASQFTANAFRAGNYSMDITQNYNDFTPRNFKTILVISPSIRWVTTALTKYIEISSLNDYRSTSTRVWDLGNTEIAHTVDLNFWAKAANNTVQFTSSKGVPGSRNIASIKLGSNGSSLTTKALSANFQNFSTSNLNVVEGNRSSFIPELYVSADDFKNYFFEAGTYTFELNLNARSTDNSINSLQNTAVQLKVLPRSEITIPSSGRNVNFNFNTAGLYANGQTQVIPNQIILSNNESFELYVKSDENYFKKGGLQTNINSNILQIGIDGSSVNAPLSKTPQKILLDGTPVLDRQLSVKYTVSPADAQSLVGKENSTYSINVYYSFTAI</sequence>
<organism evidence="1 2">
    <name type="scientific">Chryseobacterium kimseyorum</name>
    <dbReference type="NCBI Taxonomy" id="2984028"/>
    <lineage>
        <taxon>Bacteria</taxon>
        <taxon>Pseudomonadati</taxon>
        <taxon>Bacteroidota</taxon>
        <taxon>Flavobacteriia</taxon>
        <taxon>Flavobacteriales</taxon>
        <taxon>Weeksellaceae</taxon>
        <taxon>Chryseobacterium group</taxon>
        <taxon>Chryseobacterium</taxon>
    </lineage>
</organism>
<keyword evidence="2" id="KW-1185">Reference proteome</keyword>
<comment type="caution">
    <text evidence="1">The sequence shown here is derived from an EMBL/GenBank/DDBJ whole genome shotgun (WGS) entry which is preliminary data.</text>
</comment>
<proteinExistence type="predicted"/>
<dbReference type="RefSeq" id="WP_264751408.1">
    <property type="nucleotide sequence ID" value="NZ_JAPDHW010000016.1"/>
</dbReference>
<dbReference type="Proteomes" id="UP001163731">
    <property type="component" value="Unassembled WGS sequence"/>
</dbReference>
<accession>A0ABT3I2I9</accession>
<reference evidence="1" key="1">
    <citation type="submission" date="2022-10" db="EMBL/GenBank/DDBJ databases">
        <title>Chryseobacterium babae sp. nov. isolated from the gut of the beetle Oryctes rhinoceros, and Chryseobacterium kimseyorum sp. nov., isolated from a stick insect rearing cage.</title>
        <authorList>
            <person name="Shelomi M."/>
            <person name="Han C.-J."/>
            <person name="Chen W.-M."/>
            <person name="Chen H.-K."/>
            <person name="Liaw S.-J."/>
            <person name="Muhle E."/>
            <person name="Clermont D."/>
        </authorList>
    </citation>
    <scope>NUCLEOTIDE SEQUENCE</scope>
    <source>
        <strain evidence="1">09-1422</strain>
    </source>
</reference>
<name>A0ABT3I2I9_9FLAO</name>
<evidence type="ECO:0000313" key="2">
    <source>
        <dbReference type="Proteomes" id="UP001163731"/>
    </source>
</evidence>
<evidence type="ECO:0000313" key="1">
    <source>
        <dbReference type="EMBL" id="MCW3170253.1"/>
    </source>
</evidence>
<protein>
    <submittedName>
        <fullName evidence="1">Uncharacterized protein</fullName>
    </submittedName>
</protein>
<gene>
    <name evidence="1" type="ORF">OMO38_17125</name>
</gene>
<dbReference type="EMBL" id="JAPDHW010000016">
    <property type="protein sequence ID" value="MCW3170253.1"/>
    <property type="molecule type" value="Genomic_DNA"/>
</dbReference>